<evidence type="ECO:0000313" key="2">
    <source>
        <dbReference type="Proteomes" id="UP000247973"/>
    </source>
</evidence>
<dbReference type="SFLD" id="SFLDS00003">
    <property type="entry name" value="Haloacid_Dehalogenase"/>
    <property type="match status" value="1"/>
</dbReference>
<dbReference type="SFLD" id="SFLDG01129">
    <property type="entry name" value="C1.5:_HAD__Beta-PGM__Phosphata"/>
    <property type="match status" value="1"/>
</dbReference>
<dbReference type="AlphaFoldDB" id="A0A2V3PVP8"/>
<dbReference type="RefSeq" id="WP_110308884.1">
    <property type="nucleotide sequence ID" value="NZ_QICL01000001.1"/>
</dbReference>
<dbReference type="GO" id="GO:0016787">
    <property type="term" value="F:hydrolase activity"/>
    <property type="evidence" value="ECO:0007669"/>
    <property type="project" value="UniProtKB-KW"/>
</dbReference>
<accession>A0A2V3PVP8</accession>
<keyword evidence="1" id="KW-0378">Hydrolase</keyword>
<dbReference type="OrthoDB" id="9797415at2"/>
<organism evidence="1 2">
    <name type="scientific">Dysgonomonas alginatilytica</name>
    <dbReference type="NCBI Taxonomy" id="1605892"/>
    <lineage>
        <taxon>Bacteria</taxon>
        <taxon>Pseudomonadati</taxon>
        <taxon>Bacteroidota</taxon>
        <taxon>Bacteroidia</taxon>
        <taxon>Bacteroidales</taxon>
        <taxon>Dysgonomonadaceae</taxon>
        <taxon>Dysgonomonas</taxon>
    </lineage>
</organism>
<protein>
    <submittedName>
        <fullName evidence="1">Putative hydrolase of the HAD superfamily</fullName>
    </submittedName>
</protein>
<dbReference type="Proteomes" id="UP000247973">
    <property type="component" value="Unassembled WGS sequence"/>
</dbReference>
<sequence length="216" mass="25127">MKLNIPNFPVSEIDCIIFDFGGVIMDINIGRTIAAFSNLQIEGLESDDIISAHKKFLLDLELGLISPSQFIDAIHTDYPDAKNVSEKQIWDAWNALLQPYLPERIALLENIKKNYRTYLLSNTNFPHRVKFKAMYRKQFGENFDDLFIKCFYSDEMHLRKPDHEIYRQMMADIRQNPKNTLFIDDNELNITEARAFGLQAYHLTGGERITDLFIAD</sequence>
<dbReference type="PANTHER" id="PTHR43611:SF3">
    <property type="entry name" value="FLAVIN MONONUCLEOTIDE HYDROLASE 1, CHLOROPLATIC"/>
    <property type="match status" value="1"/>
</dbReference>
<dbReference type="CDD" id="cd02603">
    <property type="entry name" value="HAD_sEH-N_like"/>
    <property type="match status" value="1"/>
</dbReference>
<dbReference type="SUPFAM" id="SSF56784">
    <property type="entry name" value="HAD-like"/>
    <property type="match status" value="1"/>
</dbReference>
<dbReference type="InterPro" id="IPR006439">
    <property type="entry name" value="HAD-SF_hydro_IA"/>
</dbReference>
<dbReference type="InterPro" id="IPR023214">
    <property type="entry name" value="HAD_sf"/>
</dbReference>
<gene>
    <name evidence="1" type="ORF">CLV62_101167</name>
</gene>
<keyword evidence="2" id="KW-1185">Reference proteome</keyword>
<reference evidence="1 2" key="1">
    <citation type="submission" date="2018-03" db="EMBL/GenBank/DDBJ databases">
        <title>Genomic Encyclopedia of Archaeal and Bacterial Type Strains, Phase II (KMG-II): from individual species to whole genera.</title>
        <authorList>
            <person name="Goeker M."/>
        </authorList>
    </citation>
    <scope>NUCLEOTIDE SEQUENCE [LARGE SCALE GENOMIC DNA]</scope>
    <source>
        <strain evidence="1 2">DSM 100214</strain>
    </source>
</reference>
<proteinExistence type="predicted"/>
<name>A0A2V3PVP8_9BACT</name>
<dbReference type="Gene3D" id="1.10.150.240">
    <property type="entry name" value="Putative phosphatase, domain 2"/>
    <property type="match status" value="1"/>
</dbReference>
<dbReference type="InterPro" id="IPR036412">
    <property type="entry name" value="HAD-like_sf"/>
</dbReference>
<dbReference type="PANTHER" id="PTHR43611">
    <property type="entry name" value="ALPHA-D-GLUCOSE 1-PHOSPHATE PHOSPHATASE"/>
    <property type="match status" value="1"/>
</dbReference>
<comment type="caution">
    <text evidence="1">The sequence shown here is derived from an EMBL/GenBank/DDBJ whole genome shotgun (WGS) entry which is preliminary data.</text>
</comment>
<dbReference type="Pfam" id="PF00702">
    <property type="entry name" value="Hydrolase"/>
    <property type="match status" value="1"/>
</dbReference>
<evidence type="ECO:0000313" key="1">
    <source>
        <dbReference type="EMBL" id="PXV68901.1"/>
    </source>
</evidence>
<dbReference type="Gene3D" id="3.40.50.1000">
    <property type="entry name" value="HAD superfamily/HAD-like"/>
    <property type="match status" value="1"/>
</dbReference>
<dbReference type="EMBL" id="QICL01000001">
    <property type="protein sequence ID" value="PXV68901.1"/>
    <property type="molecule type" value="Genomic_DNA"/>
</dbReference>
<dbReference type="NCBIfam" id="TIGR01509">
    <property type="entry name" value="HAD-SF-IA-v3"/>
    <property type="match status" value="1"/>
</dbReference>
<dbReference type="InterPro" id="IPR023198">
    <property type="entry name" value="PGP-like_dom2"/>
</dbReference>